<dbReference type="InterPro" id="IPR036249">
    <property type="entry name" value="Thioredoxin-like_sf"/>
</dbReference>
<dbReference type="Gene3D" id="3.40.30.10">
    <property type="entry name" value="Glutaredoxin"/>
    <property type="match status" value="1"/>
</dbReference>
<dbReference type="CDD" id="cd02968">
    <property type="entry name" value="SCO"/>
    <property type="match status" value="1"/>
</dbReference>
<reference evidence="6 7" key="1">
    <citation type="submission" date="2018-05" db="EMBL/GenBank/DDBJ databases">
        <title>Spiribacter halobius sp. nov., a moderately halophilic bacterium isolated from marine solar saltern.</title>
        <authorList>
            <person name="Zheng W.-S."/>
            <person name="Lu D.-C."/>
            <person name="Du Z.-J."/>
        </authorList>
    </citation>
    <scope>NUCLEOTIDE SEQUENCE [LARGE SCALE GENOMIC DNA]</scope>
    <source>
        <strain evidence="6 7">E85</strain>
    </source>
</reference>
<keyword evidence="3" id="KW-0479">Metal-binding</keyword>
<comment type="similarity">
    <text evidence="1">Belongs to the SCO1/2 family.</text>
</comment>
<keyword evidence="4" id="KW-1015">Disulfide bond</keyword>
<dbReference type="PANTHER" id="PTHR12151:SF25">
    <property type="entry name" value="LINALOOL DEHYDRATASE_ISOMERASE DOMAIN-CONTAINING PROTEIN"/>
    <property type="match status" value="1"/>
</dbReference>
<accession>A0A2U2MYU3</accession>
<keyword evidence="7" id="KW-1185">Reference proteome</keyword>
<dbReference type="InterPro" id="IPR003782">
    <property type="entry name" value="SCO1/SenC"/>
</dbReference>
<evidence type="ECO:0000313" key="6">
    <source>
        <dbReference type="EMBL" id="PWG61963.1"/>
    </source>
</evidence>
<dbReference type="GO" id="GO:0046872">
    <property type="term" value="F:metal ion binding"/>
    <property type="evidence" value="ECO:0007669"/>
    <property type="project" value="UniProtKB-KW"/>
</dbReference>
<gene>
    <name evidence="6" type="ORF">DEM34_13955</name>
</gene>
<evidence type="ECO:0000256" key="4">
    <source>
        <dbReference type="PIRSR" id="PIRSR603782-2"/>
    </source>
</evidence>
<feature type="binding site" evidence="3">
    <location>
        <position position="158"/>
    </location>
    <ligand>
        <name>Cu cation</name>
        <dbReference type="ChEBI" id="CHEBI:23378"/>
    </ligand>
</feature>
<evidence type="ECO:0000256" key="2">
    <source>
        <dbReference type="ARBA" id="ARBA00023008"/>
    </source>
</evidence>
<sequence length="194" mass="20568">MRRLGLIGSVLLAGMLLAACGGGQYATKGIEGLLPDLRFELTGESGEPLTAADLRGAPVVLFFGFTHCPDICPTAMARISAALRAVDDPAAEEVQILFVSVDPGRDDPETLRRYTNAFGENIIGATAPVPRLREVTKRYRATFGYGEADAGGDYAVSHSSAMYLFDAEGRARALFRPDDGVTAMAADLARVLDG</sequence>
<dbReference type="EMBL" id="QFFI01000024">
    <property type="protein sequence ID" value="PWG61963.1"/>
    <property type="molecule type" value="Genomic_DNA"/>
</dbReference>
<evidence type="ECO:0000259" key="5">
    <source>
        <dbReference type="PROSITE" id="PS51352"/>
    </source>
</evidence>
<evidence type="ECO:0000313" key="7">
    <source>
        <dbReference type="Proteomes" id="UP000245474"/>
    </source>
</evidence>
<organism evidence="6 7">
    <name type="scientific">Sediminicurvatus halobius</name>
    <dbReference type="NCBI Taxonomy" id="2182432"/>
    <lineage>
        <taxon>Bacteria</taxon>
        <taxon>Pseudomonadati</taxon>
        <taxon>Pseudomonadota</taxon>
        <taxon>Gammaproteobacteria</taxon>
        <taxon>Chromatiales</taxon>
        <taxon>Ectothiorhodospiraceae</taxon>
        <taxon>Sediminicurvatus</taxon>
    </lineage>
</organism>
<dbReference type="PROSITE" id="PS51257">
    <property type="entry name" value="PROKAR_LIPOPROTEIN"/>
    <property type="match status" value="1"/>
</dbReference>
<feature type="binding site" evidence="3">
    <location>
        <position position="72"/>
    </location>
    <ligand>
        <name>Cu cation</name>
        <dbReference type="ChEBI" id="CHEBI:23378"/>
    </ligand>
</feature>
<proteinExistence type="inferred from homology"/>
<dbReference type="Pfam" id="PF02630">
    <property type="entry name" value="SCO1-SenC"/>
    <property type="match status" value="1"/>
</dbReference>
<dbReference type="PANTHER" id="PTHR12151">
    <property type="entry name" value="ELECTRON TRANSPORT PROTIN SCO1/SENC FAMILY MEMBER"/>
    <property type="match status" value="1"/>
</dbReference>
<evidence type="ECO:0000256" key="1">
    <source>
        <dbReference type="ARBA" id="ARBA00010996"/>
    </source>
</evidence>
<name>A0A2U2MYU3_9GAMM</name>
<keyword evidence="2 3" id="KW-0186">Copper</keyword>
<dbReference type="PROSITE" id="PS51352">
    <property type="entry name" value="THIOREDOXIN_2"/>
    <property type="match status" value="1"/>
</dbReference>
<protein>
    <submittedName>
        <fullName evidence="6">Cytochrome c oxidase assembly protein</fullName>
    </submittedName>
</protein>
<dbReference type="SUPFAM" id="SSF52833">
    <property type="entry name" value="Thioredoxin-like"/>
    <property type="match status" value="1"/>
</dbReference>
<dbReference type="RefSeq" id="WP_109679441.1">
    <property type="nucleotide sequence ID" value="NZ_CP086615.1"/>
</dbReference>
<dbReference type="OrthoDB" id="9790194at2"/>
<feature type="disulfide bond" description="Redox-active" evidence="4">
    <location>
        <begin position="68"/>
        <end position="72"/>
    </location>
</feature>
<dbReference type="AlphaFoldDB" id="A0A2U2MYU3"/>
<dbReference type="Proteomes" id="UP000245474">
    <property type="component" value="Unassembled WGS sequence"/>
</dbReference>
<feature type="domain" description="Thioredoxin" evidence="5">
    <location>
        <begin position="30"/>
        <end position="194"/>
    </location>
</feature>
<dbReference type="InterPro" id="IPR013766">
    <property type="entry name" value="Thioredoxin_domain"/>
</dbReference>
<comment type="caution">
    <text evidence="6">The sequence shown here is derived from an EMBL/GenBank/DDBJ whole genome shotgun (WGS) entry which is preliminary data.</text>
</comment>
<evidence type="ECO:0000256" key="3">
    <source>
        <dbReference type="PIRSR" id="PIRSR603782-1"/>
    </source>
</evidence>
<feature type="binding site" evidence="3">
    <location>
        <position position="68"/>
    </location>
    <ligand>
        <name>Cu cation</name>
        <dbReference type="ChEBI" id="CHEBI:23378"/>
    </ligand>
</feature>